<reference evidence="1 2" key="1">
    <citation type="journal article" date="2019" name="Emerg. Microbes Infect.">
        <title>Comprehensive subspecies identification of 175 nontuberculous mycobacteria species based on 7547 genomic profiles.</title>
        <authorList>
            <person name="Matsumoto Y."/>
            <person name="Kinjo T."/>
            <person name="Motooka D."/>
            <person name="Nabeya D."/>
            <person name="Jung N."/>
            <person name="Uechi K."/>
            <person name="Horii T."/>
            <person name="Iida T."/>
            <person name="Fujita J."/>
            <person name="Nakamura S."/>
        </authorList>
    </citation>
    <scope>NUCLEOTIDE SEQUENCE [LARGE SCALE GENOMIC DNA]</scope>
    <source>
        <strain evidence="1 2">JCM 6375</strain>
    </source>
</reference>
<dbReference type="KEGG" id="mmor:MMOR_32060"/>
<organism evidence="1 2">
    <name type="scientific">Mycolicibacterium moriokaense</name>
    <dbReference type="NCBI Taxonomy" id="39691"/>
    <lineage>
        <taxon>Bacteria</taxon>
        <taxon>Bacillati</taxon>
        <taxon>Actinomycetota</taxon>
        <taxon>Actinomycetes</taxon>
        <taxon>Mycobacteriales</taxon>
        <taxon>Mycobacteriaceae</taxon>
        <taxon>Mycolicibacterium</taxon>
    </lineage>
</organism>
<proteinExistence type="predicted"/>
<evidence type="ECO:0000313" key="2">
    <source>
        <dbReference type="Proteomes" id="UP000466681"/>
    </source>
</evidence>
<keyword evidence="2" id="KW-1185">Reference proteome</keyword>
<dbReference type="Proteomes" id="UP000466681">
    <property type="component" value="Chromosome"/>
</dbReference>
<protein>
    <submittedName>
        <fullName evidence="1">Uncharacterized protein</fullName>
    </submittedName>
</protein>
<dbReference type="RefSeq" id="WP_083157699.1">
    <property type="nucleotide sequence ID" value="NZ_AP022560.1"/>
</dbReference>
<sequence>MQLTPRYYASQVRKTAETLGVPLPTALVEQLDHADQLVHTAETMLRGAGDLNDAVLDAVEAGRDFRTDKAVQRLALERMLANQGHGIGDAARQRSMRQKRAALVEHADAVLDEWDAALEPHTAALTAAVAALPVDNLDNVQAVITRGPDAVQHWTNARRSIAMWTAATQGFAAFADAARIDHRENPAQVLTDAAAATLEPARQTARLEGSPHVDAWILARHGIPLSLPTITEFHTRVATFDAHWETAEQFDDERREQHATI</sequence>
<gene>
    <name evidence="1" type="ORF">MMOR_32060</name>
</gene>
<dbReference type="AlphaFoldDB" id="A0AAD1HCG2"/>
<accession>A0AAD1HCG2</accession>
<dbReference type="EMBL" id="AP022560">
    <property type="protein sequence ID" value="BBX02270.1"/>
    <property type="molecule type" value="Genomic_DNA"/>
</dbReference>
<evidence type="ECO:0000313" key="1">
    <source>
        <dbReference type="EMBL" id="BBX02270.1"/>
    </source>
</evidence>
<name>A0AAD1HCG2_9MYCO</name>